<evidence type="ECO:0000256" key="9">
    <source>
        <dbReference type="SAM" id="MobiDB-lite"/>
    </source>
</evidence>
<keyword evidence="8" id="KW-0407">Ion channel</keyword>
<dbReference type="Gene3D" id="2.80.10.50">
    <property type="match status" value="1"/>
</dbReference>
<feature type="transmembrane region" description="Helical" evidence="10">
    <location>
        <begin position="2837"/>
        <end position="2859"/>
    </location>
</feature>
<dbReference type="GO" id="GO:0005262">
    <property type="term" value="F:calcium channel activity"/>
    <property type="evidence" value="ECO:0007669"/>
    <property type="project" value="InterPro"/>
</dbReference>
<feature type="transmembrane region" description="Helical" evidence="10">
    <location>
        <begin position="2920"/>
        <end position="2942"/>
    </location>
</feature>
<dbReference type="InterPro" id="IPR035910">
    <property type="entry name" value="RyR/IP3R_RIH_dom_sf"/>
</dbReference>
<evidence type="ECO:0000256" key="5">
    <source>
        <dbReference type="ARBA" id="ARBA00023065"/>
    </source>
</evidence>
<feature type="region of interest" description="Disordered" evidence="9">
    <location>
        <begin position="3143"/>
        <end position="3180"/>
    </location>
</feature>
<dbReference type="Pfam" id="PF01365">
    <property type="entry name" value="RYDR_ITPR"/>
    <property type="match status" value="1"/>
</dbReference>
<evidence type="ECO:0000259" key="13">
    <source>
        <dbReference type="Pfam" id="PF08454"/>
    </source>
</evidence>
<evidence type="ECO:0000256" key="10">
    <source>
        <dbReference type="SAM" id="Phobius"/>
    </source>
</evidence>
<dbReference type="InterPro" id="IPR015925">
    <property type="entry name" value="Ryanodine_IP3_receptor"/>
</dbReference>
<dbReference type="GO" id="GO:0012505">
    <property type="term" value="C:endomembrane system"/>
    <property type="evidence" value="ECO:0007669"/>
    <property type="project" value="UniProtKB-SubCell"/>
</dbReference>
<keyword evidence="3 10" id="KW-0812">Transmembrane</keyword>
<dbReference type="PANTHER" id="PTHR13715">
    <property type="entry name" value="RYANODINE RECEPTOR AND IP3 RECEPTOR"/>
    <property type="match status" value="1"/>
</dbReference>
<dbReference type="InterPro" id="IPR005821">
    <property type="entry name" value="Ion_trans_dom"/>
</dbReference>
<evidence type="ECO:0000313" key="15">
    <source>
        <dbReference type="EMBL" id="CCC49618.1"/>
    </source>
</evidence>
<dbReference type="SUPFAM" id="SSF100909">
    <property type="entry name" value="IP3 receptor type 1 binding core, domain 2"/>
    <property type="match status" value="1"/>
</dbReference>
<feature type="compositionally biased region" description="Basic and acidic residues" evidence="9">
    <location>
        <begin position="1454"/>
        <end position="1466"/>
    </location>
</feature>
<feature type="region of interest" description="Disordered" evidence="9">
    <location>
        <begin position="3036"/>
        <end position="3089"/>
    </location>
</feature>
<gene>
    <name evidence="15" type="ORF">TVY486_0802270</name>
</gene>
<evidence type="ECO:0000259" key="11">
    <source>
        <dbReference type="Pfam" id="PF00520"/>
    </source>
</evidence>
<evidence type="ECO:0000256" key="4">
    <source>
        <dbReference type="ARBA" id="ARBA00022989"/>
    </source>
</evidence>
<evidence type="ECO:0000256" key="6">
    <source>
        <dbReference type="ARBA" id="ARBA00023136"/>
    </source>
</evidence>
<evidence type="ECO:0000256" key="2">
    <source>
        <dbReference type="ARBA" id="ARBA00022448"/>
    </source>
</evidence>
<dbReference type="Pfam" id="PF00520">
    <property type="entry name" value="Ion_trans"/>
    <property type="match status" value="1"/>
</dbReference>
<dbReference type="Pfam" id="PF08454">
    <property type="entry name" value="RIH_assoc"/>
    <property type="match status" value="1"/>
</dbReference>
<name>G0U0L9_TRYVY</name>
<feature type="transmembrane region" description="Helical" evidence="10">
    <location>
        <begin position="2792"/>
        <end position="2817"/>
    </location>
</feature>
<feature type="compositionally biased region" description="Basic and acidic residues" evidence="9">
    <location>
        <begin position="2242"/>
        <end position="2255"/>
    </location>
</feature>
<evidence type="ECO:0000256" key="7">
    <source>
        <dbReference type="ARBA" id="ARBA00023286"/>
    </source>
</evidence>
<accession>G0U0L9</accession>
<feature type="region of interest" description="Disordered" evidence="9">
    <location>
        <begin position="1434"/>
        <end position="1479"/>
    </location>
</feature>
<evidence type="ECO:0000256" key="8">
    <source>
        <dbReference type="ARBA" id="ARBA00023303"/>
    </source>
</evidence>
<keyword evidence="5" id="KW-0406">Ion transport</keyword>
<feature type="compositionally biased region" description="Acidic residues" evidence="9">
    <location>
        <begin position="1434"/>
        <end position="1453"/>
    </location>
</feature>
<dbReference type="InterPro" id="IPR013662">
    <property type="entry name" value="RIH_assoc-dom"/>
</dbReference>
<comment type="subcellular location">
    <subcellularLocation>
        <location evidence="1">Endomembrane system</location>
        <topology evidence="1">Multi-pass membrane protein</topology>
    </subcellularLocation>
</comment>
<keyword evidence="7" id="KW-1071">Ligand-gated ion channel</keyword>
<feature type="transmembrane region" description="Helical" evidence="10">
    <location>
        <begin position="2684"/>
        <end position="2705"/>
    </location>
</feature>
<evidence type="ECO:0000256" key="3">
    <source>
        <dbReference type="ARBA" id="ARBA00022692"/>
    </source>
</evidence>
<dbReference type="GO" id="GO:0016020">
    <property type="term" value="C:membrane"/>
    <property type="evidence" value="ECO:0007669"/>
    <property type="project" value="InterPro"/>
</dbReference>
<feature type="compositionally biased region" description="Polar residues" evidence="9">
    <location>
        <begin position="3144"/>
        <end position="3163"/>
    </location>
</feature>
<keyword evidence="4 10" id="KW-1133">Transmembrane helix</keyword>
<proteinExistence type="predicted"/>
<keyword evidence="2" id="KW-0813">Transport</keyword>
<dbReference type="VEuPathDB" id="TriTrypDB:TvY486_0802270"/>
<dbReference type="PANTHER" id="PTHR13715:SF99">
    <property type="entry name" value="INOSITOL 1,4,5-TRISPHOSPHATE RECEPTOR-LIKE PROTEIN A"/>
    <property type="match status" value="1"/>
</dbReference>
<reference evidence="15" key="1">
    <citation type="journal article" date="2012" name="Proc. Natl. Acad. Sci. U.S.A.">
        <title>Antigenic diversity is generated by distinct evolutionary mechanisms in African trypanosome species.</title>
        <authorList>
            <person name="Jackson A.P."/>
            <person name="Berry A."/>
            <person name="Aslett M."/>
            <person name="Allison H.C."/>
            <person name="Burton P."/>
            <person name="Vavrova-Anderson J."/>
            <person name="Brown R."/>
            <person name="Browne H."/>
            <person name="Corton N."/>
            <person name="Hauser H."/>
            <person name="Gamble J."/>
            <person name="Gilderthorp R."/>
            <person name="Marcello L."/>
            <person name="McQuillan J."/>
            <person name="Otto T.D."/>
            <person name="Quail M.A."/>
            <person name="Sanders M.J."/>
            <person name="van Tonder A."/>
            <person name="Ginger M.L."/>
            <person name="Field M.C."/>
            <person name="Barry J.D."/>
            <person name="Hertz-Fowler C."/>
            <person name="Berriman M."/>
        </authorList>
    </citation>
    <scope>NUCLEOTIDE SEQUENCE</scope>
    <source>
        <strain evidence="15">Y486</strain>
    </source>
</reference>
<dbReference type="Pfam" id="PF08709">
    <property type="entry name" value="Ins145_P3_rec"/>
    <property type="match status" value="1"/>
</dbReference>
<evidence type="ECO:0000259" key="12">
    <source>
        <dbReference type="Pfam" id="PF01365"/>
    </source>
</evidence>
<feature type="transmembrane region" description="Helical" evidence="10">
    <location>
        <begin position="2717"/>
        <end position="2741"/>
    </location>
</feature>
<feature type="compositionally biased region" description="Polar residues" evidence="9">
    <location>
        <begin position="3071"/>
        <end position="3089"/>
    </location>
</feature>
<feature type="domain" description="Ion transport" evidence="11">
    <location>
        <begin position="2770"/>
        <end position="2947"/>
    </location>
</feature>
<feature type="region of interest" description="Disordered" evidence="9">
    <location>
        <begin position="2238"/>
        <end position="2265"/>
    </location>
</feature>
<dbReference type="InterPro" id="IPR014821">
    <property type="entry name" value="Ins145_P3_rcpt"/>
</dbReference>
<sequence length="3180" mass="354816">MVLRDVTEERLPIRYGSLVYLSCSNGYIAAEGWENEGLVLRSSSNDSNSSGKIMSAETELLSLLGFERSVFQLIPPLSGAMGNVSEVSGTDVHENDTYPSGVSCKADSAPEVTFGLAFTLLHTVSRTCVAAFPSKPSRNDSDCSKLVLVKPGEVEPIFCEFTFISHYKIHVEGDAVCRGDKVLVRLATLPLFFHTTKASDTLIQNLCDLSTDKVDNGEPGGGGQLCTSVVKTEVNVSEEKAAVFTIERYDVNCDRADRQRKLHHIHRPCVPSGVPVIIYHREHNCVLATSEAAPLQNKMCTMAKAFCRRENLTGNNEESCINFLETESGNVQMEDAAFSCYIASSASGRHRSIHVDLDDTRPTAIGARIEGGNNSFEGNTMESDHLPFPVFTKGDNSASCLFSEGSGILDDALCSCSALWIFENEYPAVGGPVMTQSCAYRLRQACSNLYMAVDELDVDPAISPSGKGTELLEETLGVEEDETARQRCAGVGRATSWTTKRPRLCMIPPPKTEKDLLRTLFTVKPMVNPDCGYLTLNECLVLWSVATNLCVCTCEEGGRLFLDEKPSVFDLMTVHRSRPGTERGTLFLSSQCEWLCRYRDAFQKLALQKQINCSAQKDVKGLEHARESVQEHSFVDIPKSETEPVVLAPNMPGILQERDDILKGCAEPRKVLAGNSSTSTPYADLLPLVHACQGALAQLILFCSNSTERNALFRDGIPIPDHQYMMIELNIHRLIVDVILAPFALLSTTTASFTSSHDNLARARVSNVQWGCKAELPTIPFAGGVMNVNDILSSAYEDIHLVCRLALRLVRQMVRKAPELKAGFEVFIPYFLALAGYGLRVTDMLTVLLSENPSLSVSCAERVVVHYVEKLRRGRSGDYLRPLCSLCSVESHGIAERQMLICRFLLKQNSDLLYHFVLNDRNEWSVITTDGEPPVSCMALLNMHHSPHHNSENITEDDMNSKIIAYIHNELELLACLCLDGSPHNCIAEAQKVFPPSVLLVALRAFGWTDKEAVVRPNEGGVMRALLLRFALYSNIVPRVADPESLLRCGTVLLGSSSLHIRVGPETPISGRPDDKFIRAVKGAALSTIRANSYFARSNTCRSVSLRDSLEVWLQLVAAHQISVNEMNYLVPLLLALLDSKKDVLHNEHSKVADQTRTRLEVSEADLLVVEARETICKILFKVLESITYRAANEIILLLHRTFFSDCGAKNENSDWSEKFYFCKQNQGNCHSVLCPAGGNSSWTAVTEPTERDALLPKPESSCLSGSVLPQYGKSKYQSTEAKADVTETGNDTTSHSFALTSYLDNACEYVSQLFHVKELIPHLVGLVHYGGARLTPLAMDLLVSLCSVRRHIATCVLRVHPLPSAEVRHCFDHLYMVAARIKVLFQHDSIDEAVSLALENIEEPYLRYHAPTTESEGAAVHITEVEGHPYYREEDEEYSGEDSNFSDEEGCEGEARRRAWVHEEGTTTPLAGSVGERERRTSSSRAFWTKAAGAVRMVMYRNTIKERRRELGLSETSRVPLGLVLRAETVSHWGIHLTMLQMHQSLDPASPTFAAWMRFFYIFTLSRNNARSLQARIGVFMDSLTTNRQCTVICLHVILAVLATMTDPTPYLTTAFLRESAHYIEREVNMKFPDTVFATNLGLYIFAKSSVGGGPRRLMLKLLRECNVFRCLPRLDSAKRPERCHFTACIVELLCRICLSSMFVVALGRSTLPLKYLIDIVTKLTTEHSPLPAHSPPRRHPERGVLDLVGANLLAMSTLYIAAGNVECGENNRQMQMEWMANFDWWVMVRSLATQLKNLVRLMKSSDESSAQHGVFLLRRYRRLWLVVLPTVLITFMTSCFNEDGFYRYRTMVEVNFQEMCEAVVQFSEVVLEQARANQLRAGEIVNFRRLVAVLHMKAGSIVNQETLASSLLLVRNRLRHGLLQHIKGLGGSGECGSDEMFTKVILNSGAGVGLRTDAEASSVASSTEECTVFLGSGTNPLSSSGLVLSSTVTKLLEVERLREVLRSFTECSQFVSMKSSTNPNEAAGVVNGLLQRSPDDPNVRNFIAQILDGMRRRRFSHLTLIGLMTLFRNALRSCSRQAGVHAVEGRVDTGEMSWVQDELLLTKTPSDKTDYSARYSLQVILNELGMAEICVLKNELISYGAMDLAGALLDGGNTHAQKALLNYFERHQKEFFYAIRDMLHDAVKWVRRTNAEHQLVILEAGGVVPNVSNAYKYNTMLLANVLAPPPSLSGVVHATRGRDTGNVKEDSGRRTRTAAPGSNVTAHKTRLGWDCAGGTLRQRSICTLFRMLQLFCEGHNMCMQNYLRVQHNNLRSVNSVQELMNLITEISTTIHPATAKMLHSGFDLLTELCQGPCHGNQEALLNCGVCVVICNLLKRLYEISANRGGLVGHGVAQDGGYWGDAPPSQLFGETDTDVTQEVWTRDSPRKQPCQHHLVLNDRDIDYLRLSITQCLLSLIEGCRSPRVFRLILTQIPDKVVERELSYLDPSSYDSVINSKELEDDPGVEAFFNWLIFLNVVRPYAEGAYLEKIDIMLLRTAKLSSRLGYIEVQRSDGLLENVFFRVPQIWRGLTRKIRSDLLWSVNCNSRATKLVDFLHYSDNVIFEVERTHSFQCCVENWTRFKEDGNVGSTINSFRGSRRTGVSVPKRNRGLPWLWSNMKRCWNNSVAPVLFPTQLIFYEYASLTVAVIVNVVLLLGEGVHWHDREGHNTWKCAVAALCIFQLVLSCATLIVDVVVFFPTHLYAQYRRRQHLFCGKAKLNSTLKEVLHGLGPKEIAYSFLTTFNNQFRIFLVAMAVLSIFVSRYFAAAHLLLWIYTTPTLRTFISAITQNGRQLLLTALLGIMVLYLFAIAGFILFPKQFNGNDASGSDDGGNCDTLLRCFTFILWQGVRQGGGVGDVMKEASWKSATFLPRVSYDIIFFALVNIVFLNIMFGIIIDTFGELRDGKRERERDLTSTCFVCGLDADRLEKTHLGGFRAHVKHEHNMWMYLYFMHYLRRKDPNHFTGQESYVHEKIQRNDLSFFPEDTCLALQEDTDSDARGVVRKEEEEEEEAEGSERQGVAVGIGKSDSVSLSGEGSAQTFRELHSTSGSDAEVQRGVAVLLKELNHIKGVIYALADKTTEGPARTHEIRRWMSANKRVTRNTSSNYGNSRQGQIVTTQPGGARLVQPTHPSGNSIS</sequence>
<dbReference type="Gene3D" id="1.10.287.70">
    <property type="match status" value="1"/>
</dbReference>
<protein>
    <submittedName>
        <fullName evidence="15">Uncharacterized protein</fullName>
    </submittedName>
</protein>
<feature type="domain" description="Inositol 1,4,5-trisphosphate/ryanodine receptor" evidence="14">
    <location>
        <begin position="9"/>
        <end position="201"/>
    </location>
</feature>
<evidence type="ECO:0000259" key="14">
    <source>
        <dbReference type="Pfam" id="PF08709"/>
    </source>
</evidence>
<dbReference type="EMBL" id="HE573024">
    <property type="protein sequence ID" value="CCC49618.1"/>
    <property type="molecule type" value="Genomic_DNA"/>
</dbReference>
<feature type="domain" description="RyR/IP3R Homology associated" evidence="13">
    <location>
        <begin position="2284"/>
        <end position="2379"/>
    </location>
</feature>
<feature type="domain" description="RIH" evidence="12">
    <location>
        <begin position="696"/>
        <end position="914"/>
    </location>
</feature>
<keyword evidence="6 10" id="KW-0472">Membrane</keyword>
<dbReference type="InterPro" id="IPR000699">
    <property type="entry name" value="RIH_dom"/>
</dbReference>
<organism evidence="15">
    <name type="scientific">Trypanosoma vivax (strain Y486)</name>
    <dbReference type="NCBI Taxonomy" id="1055687"/>
    <lineage>
        <taxon>Eukaryota</taxon>
        <taxon>Discoba</taxon>
        <taxon>Euglenozoa</taxon>
        <taxon>Kinetoplastea</taxon>
        <taxon>Metakinetoplastina</taxon>
        <taxon>Trypanosomatida</taxon>
        <taxon>Trypanosomatidae</taxon>
        <taxon>Trypanosoma</taxon>
        <taxon>Duttonella</taxon>
    </lineage>
</organism>
<evidence type="ECO:0000256" key="1">
    <source>
        <dbReference type="ARBA" id="ARBA00004127"/>
    </source>
</evidence>
<feature type="compositionally biased region" description="Basic and acidic residues" evidence="9">
    <location>
        <begin position="3039"/>
        <end position="3048"/>
    </location>
</feature>